<keyword evidence="7" id="KW-1185">Reference proteome</keyword>
<dbReference type="PRINTS" id="PR00469">
    <property type="entry name" value="PNDRDTASEII"/>
</dbReference>
<organism evidence="6 7">
    <name type="scientific">Acetivibrio clariflavus (strain DSM 19732 / NBRC 101661 / EBR45)</name>
    <name type="common">Clostridium clariflavum</name>
    <dbReference type="NCBI Taxonomy" id="720554"/>
    <lineage>
        <taxon>Bacteria</taxon>
        <taxon>Bacillati</taxon>
        <taxon>Bacillota</taxon>
        <taxon>Clostridia</taxon>
        <taxon>Eubacteriales</taxon>
        <taxon>Oscillospiraceae</taxon>
        <taxon>Acetivibrio</taxon>
    </lineage>
</organism>
<evidence type="ECO:0000256" key="2">
    <source>
        <dbReference type="ARBA" id="ARBA00022630"/>
    </source>
</evidence>
<dbReference type="KEGG" id="ccl:Clocl_0605"/>
<dbReference type="PROSITE" id="PS51352">
    <property type="entry name" value="THIOREDOXIN_2"/>
    <property type="match status" value="1"/>
</dbReference>
<dbReference type="Gene3D" id="3.50.50.60">
    <property type="entry name" value="FAD/NAD(P)-binding domain"/>
    <property type="match status" value="2"/>
</dbReference>
<dbReference type="InterPro" id="IPR013766">
    <property type="entry name" value="Thioredoxin_domain"/>
</dbReference>
<dbReference type="InterPro" id="IPR036249">
    <property type="entry name" value="Thioredoxin-like_sf"/>
</dbReference>
<reference evidence="6 7" key="2">
    <citation type="journal article" date="2012" name="Stand. Genomic Sci.">
        <title>Complete Genome Sequence of Clostridium clariflavum DSM 19732.</title>
        <authorList>
            <person name="Izquierdo J.A."/>
            <person name="Goodwin L."/>
            <person name="Davenport K.W."/>
            <person name="Teshima H."/>
            <person name="Bruce D."/>
            <person name="Detter C."/>
            <person name="Tapia R."/>
            <person name="Han S."/>
            <person name="Land M."/>
            <person name="Hauser L."/>
            <person name="Jeffries C.D."/>
            <person name="Han J."/>
            <person name="Pitluck S."/>
            <person name="Nolan M."/>
            <person name="Chen A."/>
            <person name="Huntemann M."/>
            <person name="Mavromatis K."/>
            <person name="Mikhailova N."/>
            <person name="Liolios K."/>
            <person name="Woyke T."/>
            <person name="Lynd L.R."/>
        </authorList>
    </citation>
    <scope>NUCLEOTIDE SEQUENCE [LARGE SCALE GENOMIC DNA]</scope>
    <source>
        <strain evidence="7">DSM 19732 / NBRC 101661 / EBR45</strain>
    </source>
</reference>
<dbReference type="GO" id="GO:0004791">
    <property type="term" value="F:thioredoxin-disulfide reductase (NADPH) activity"/>
    <property type="evidence" value="ECO:0007669"/>
    <property type="project" value="UniProtKB-UniRule"/>
</dbReference>
<dbReference type="STRING" id="720554.Clocl_0605"/>
<dbReference type="EC" id="1.8.1.9" evidence="4"/>
<comment type="similarity">
    <text evidence="1 4">Belongs to the class-II pyridine nucleotide-disulfide oxidoreductase family.</text>
</comment>
<evidence type="ECO:0000313" key="7">
    <source>
        <dbReference type="Proteomes" id="UP000005435"/>
    </source>
</evidence>
<keyword evidence="4" id="KW-0676">Redox-active center</keyword>
<dbReference type="GO" id="GO:0019430">
    <property type="term" value="P:removal of superoxide radicals"/>
    <property type="evidence" value="ECO:0007669"/>
    <property type="project" value="UniProtKB-UniRule"/>
</dbReference>
<evidence type="ECO:0000259" key="5">
    <source>
        <dbReference type="PROSITE" id="PS51352"/>
    </source>
</evidence>
<proteinExistence type="inferred from homology"/>
<dbReference type="SUPFAM" id="SSF52833">
    <property type="entry name" value="Thioredoxin-like"/>
    <property type="match status" value="1"/>
</dbReference>
<dbReference type="GO" id="GO:0005737">
    <property type="term" value="C:cytoplasm"/>
    <property type="evidence" value="ECO:0007669"/>
    <property type="project" value="InterPro"/>
</dbReference>
<dbReference type="InterPro" id="IPR005982">
    <property type="entry name" value="Thioredox_Rdtase"/>
</dbReference>
<dbReference type="Gene3D" id="3.40.30.10">
    <property type="entry name" value="Glutaredoxin"/>
    <property type="match status" value="1"/>
</dbReference>
<keyword evidence="4" id="KW-0274">FAD</keyword>
<evidence type="ECO:0000256" key="4">
    <source>
        <dbReference type="RuleBase" id="RU003880"/>
    </source>
</evidence>
<evidence type="ECO:0000256" key="3">
    <source>
        <dbReference type="ARBA" id="ARBA00023002"/>
    </source>
</evidence>
<keyword evidence="3 4" id="KW-0560">Oxidoreductase</keyword>
<feature type="domain" description="Thioredoxin" evidence="5">
    <location>
        <begin position="1"/>
        <end position="110"/>
    </location>
</feature>
<dbReference type="Proteomes" id="UP000005435">
    <property type="component" value="Chromosome"/>
</dbReference>
<dbReference type="AlphaFoldDB" id="G8LTW9"/>
<dbReference type="Pfam" id="PF07992">
    <property type="entry name" value="Pyr_redox_2"/>
    <property type="match status" value="1"/>
</dbReference>
<dbReference type="HOGENOM" id="CLU_031864_5_3_9"/>
<dbReference type="EMBL" id="CP003065">
    <property type="protein sequence ID" value="AEV67315.1"/>
    <property type="molecule type" value="Genomic_DNA"/>
</dbReference>
<accession>G8LTW9</accession>
<protein>
    <recommendedName>
        <fullName evidence="4">Thioredoxin reductase</fullName>
        <ecNumber evidence="4">1.8.1.9</ecNumber>
    </recommendedName>
</protein>
<dbReference type="eggNOG" id="COG0492">
    <property type="taxonomic scope" value="Bacteria"/>
</dbReference>
<dbReference type="InterPro" id="IPR036188">
    <property type="entry name" value="FAD/NAD-bd_sf"/>
</dbReference>
<comment type="cofactor">
    <cofactor evidence="4">
        <name>FAD</name>
        <dbReference type="ChEBI" id="CHEBI:57692"/>
    </cofactor>
</comment>
<dbReference type="PRINTS" id="PR00368">
    <property type="entry name" value="FADPNR"/>
</dbReference>
<dbReference type="SUPFAM" id="SSF51905">
    <property type="entry name" value="FAD/NAD(P)-binding domain"/>
    <property type="match status" value="1"/>
</dbReference>
<gene>
    <name evidence="6" type="ordered locus">Clocl_0605</name>
</gene>
<dbReference type="InterPro" id="IPR023753">
    <property type="entry name" value="FAD/NAD-binding_dom"/>
</dbReference>
<comment type="catalytic activity">
    <reaction evidence="4">
        <text>[thioredoxin]-dithiol + NADP(+) = [thioredoxin]-disulfide + NADPH + H(+)</text>
        <dbReference type="Rhea" id="RHEA:20345"/>
        <dbReference type="Rhea" id="RHEA-COMP:10698"/>
        <dbReference type="Rhea" id="RHEA-COMP:10700"/>
        <dbReference type="ChEBI" id="CHEBI:15378"/>
        <dbReference type="ChEBI" id="CHEBI:29950"/>
        <dbReference type="ChEBI" id="CHEBI:50058"/>
        <dbReference type="ChEBI" id="CHEBI:57783"/>
        <dbReference type="ChEBI" id="CHEBI:58349"/>
        <dbReference type="EC" id="1.8.1.9"/>
    </reaction>
</comment>
<reference evidence="7" key="1">
    <citation type="submission" date="2011-12" db="EMBL/GenBank/DDBJ databases">
        <title>Complete sequence of Clostridium clariflavum DSM 19732.</title>
        <authorList>
            <consortium name="US DOE Joint Genome Institute"/>
            <person name="Lucas S."/>
            <person name="Han J."/>
            <person name="Lapidus A."/>
            <person name="Cheng J.-F."/>
            <person name="Goodwin L."/>
            <person name="Pitluck S."/>
            <person name="Peters L."/>
            <person name="Teshima H."/>
            <person name="Detter J.C."/>
            <person name="Han C."/>
            <person name="Tapia R."/>
            <person name="Land M."/>
            <person name="Hauser L."/>
            <person name="Kyrpides N."/>
            <person name="Ivanova N."/>
            <person name="Pagani I."/>
            <person name="Kitzmiller T."/>
            <person name="Lynd L."/>
            <person name="Izquierdo J."/>
            <person name="Woyke T."/>
        </authorList>
    </citation>
    <scope>NUCLEOTIDE SEQUENCE [LARGE SCALE GENOMIC DNA]</scope>
    <source>
        <strain evidence="7">DSM 19732 / NBRC 101661 / EBR45</strain>
    </source>
</reference>
<name>G8LTW9_ACECE</name>
<evidence type="ECO:0000256" key="1">
    <source>
        <dbReference type="ARBA" id="ARBA00009333"/>
    </source>
</evidence>
<comment type="subunit">
    <text evidence="4">Homodimer.</text>
</comment>
<evidence type="ECO:0000313" key="6">
    <source>
        <dbReference type="EMBL" id="AEV67315.1"/>
    </source>
</evidence>
<dbReference type="PANTHER" id="PTHR48105">
    <property type="entry name" value="THIOREDOXIN REDUCTASE 1-RELATED-RELATED"/>
    <property type="match status" value="1"/>
</dbReference>
<sequence length="426" mass="47391">MANGIIYSNSEKFEKDVLKCDLPVAVAFYSEDCPPCASFINMFKRSAEIYGEHMRFVMIHRQHNRQLAESLNIKNSPTVLFFKDGEEQCFRMNGYINNPEFKEAVEKVIGGECKSKERQKVYCDVLILGGGPAGLSAAMYASRAKLFTIVIDEGLTGGQVATTYHVANYPGTNGVVRGMDLMENMKRQALEFGAQIDELKLIEDIDLESEEKYVRTEDTDYYAKAVVIATGATPRKLPAEGEQEYRGRGVHYCATCDGALYQDANVFVVGGGEAALEEAVFLTRYAKHVTIINRSDKFRASRGTQDEALKNPNISIIWDSIVRKINGDTFMKSIEIENLKTNEIKEIEADGLFVYIGTEPKTDFLKGKLILNENGYIDTDENMKTNISGVFAAGDVRNKTVRQIATAVSDGVIAGIMAERYINGKQ</sequence>
<dbReference type="Pfam" id="PF00085">
    <property type="entry name" value="Thioredoxin"/>
    <property type="match status" value="1"/>
</dbReference>
<dbReference type="NCBIfam" id="TIGR01292">
    <property type="entry name" value="TRX_reduct"/>
    <property type="match status" value="1"/>
</dbReference>
<keyword evidence="2 4" id="KW-0285">Flavoprotein</keyword>
<dbReference type="CDD" id="cd02947">
    <property type="entry name" value="TRX_family"/>
    <property type="match status" value="1"/>
</dbReference>
<dbReference type="InterPro" id="IPR050097">
    <property type="entry name" value="Ferredoxin-NADP_redctase_2"/>
</dbReference>
<dbReference type="OrthoDB" id="9806179at2"/>